<reference evidence="2" key="1">
    <citation type="submission" date="2023-07" db="EMBL/GenBank/DDBJ databases">
        <authorList>
            <person name="Kim M."/>
        </authorList>
    </citation>
    <scope>NUCLEOTIDE SEQUENCE</scope>
    <source>
        <strain evidence="2">BIUV-7</strain>
    </source>
</reference>
<gene>
    <name evidence="2" type="ORF">Q4F19_02210</name>
</gene>
<dbReference type="RefSeq" id="WP_303539499.1">
    <property type="nucleotide sequence ID" value="NZ_JAUOTP010000001.1"/>
</dbReference>
<evidence type="ECO:0000313" key="3">
    <source>
        <dbReference type="Proteomes" id="UP001169764"/>
    </source>
</evidence>
<sequence>MESDSNPSLFWLGIEAESDDAAWLALVRERLDGRGHEAPPPRPEKRSAPRAKVRSEIAELALV</sequence>
<comment type="caution">
    <text evidence="2">The sequence shown here is derived from an EMBL/GenBank/DDBJ whole genome shotgun (WGS) entry which is preliminary data.</text>
</comment>
<feature type="region of interest" description="Disordered" evidence="1">
    <location>
        <begin position="32"/>
        <end position="54"/>
    </location>
</feature>
<evidence type="ECO:0000313" key="2">
    <source>
        <dbReference type="EMBL" id="MDO6413186.1"/>
    </source>
</evidence>
<dbReference type="Proteomes" id="UP001169764">
    <property type="component" value="Unassembled WGS sequence"/>
</dbReference>
<keyword evidence="3" id="KW-1185">Reference proteome</keyword>
<protein>
    <recommendedName>
        <fullName evidence="4">PH domain-containing protein</fullName>
    </recommendedName>
</protein>
<accession>A0ABT8Y4D8</accession>
<evidence type="ECO:0000256" key="1">
    <source>
        <dbReference type="SAM" id="MobiDB-lite"/>
    </source>
</evidence>
<evidence type="ECO:0008006" key="4">
    <source>
        <dbReference type="Google" id="ProtNLM"/>
    </source>
</evidence>
<name>A0ABT8Y4D8_9SPHN</name>
<dbReference type="EMBL" id="JAUOTP010000001">
    <property type="protein sequence ID" value="MDO6413186.1"/>
    <property type="molecule type" value="Genomic_DNA"/>
</dbReference>
<organism evidence="2 3">
    <name type="scientific">Sphingomonas natans</name>
    <dbReference type="NCBI Taxonomy" id="3063330"/>
    <lineage>
        <taxon>Bacteria</taxon>
        <taxon>Pseudomonadati</taxon>
        <taxon>Pseudomonadota</taxon>
        <taxon>Alphaproteobacteria</taxon>
        <taxon>Sphingomonadales</taxon>
        <taxon>Sphingomonadaceae</taxon>
        <taxon>Sphingomonas</taxon>
    </lineage>
</organism>
<proteinExistence type="predicted"/>